<protein>
    <submittedName>
        <fullName evidence="3">Transmembrane sensor</fullName>
    </submittedName>
</protein>
<evidence type="ECO:0000259" key="1">
    <source>
        <dbReference type="Pfam" id="PF04773"/>
    </source>
</evidence>
<dbReference type="EMBL" id="JACIDY010000009">
    <property type="protein sequence ID" value="MBB3941481.1"/>
    <property type="molecule type" value="Genomic_DNA"/>
</dbReference>
<dbReference type="Proteomes" id="UP000561459">
    <property type="component" value="Unassembled WGS sequence"/>
</dbReference>
<proteinExistence type="predicted"/>
<dbReference type="Pfam" id="PF16220">
    <property type="entry name" value="DUF4880"/>
    <property type="match status" value="1"/>
</dbReference>
<comment type="caution">
    <text evidence="3">The sequence shown here is derived from an EMBL/GenBank/DDBJ whole genome shotgun (WGS) entry which is preliminary data.</text>
</comment>
<gene>
    <name evidence="3" type="ORF">GGR39_003158</name>
</gene>
<evidence type="ECO:0000313" key="3">
    <source>
        <dbReference type="EMBL" id="MBB3941481.1"/>
    </source>
</evidence>
<dbReference type="AlphaFoldDB" id="A0A7W6C0Y4"/>
<dbReference type="Gene3D" id="2.60.120.1440">
    <property type="match status" value="1"/>
</dbReference>
<dbReference type="Pfam" id="PF04773">
    <property type="entry name" value="FecR"/>
    <property type="match status" value="1"/>
</dbReference>
<dbReference type="InterPro" id="IPR012373">
    <property type="entry name" value="Ferrdict_sens_TM"/>
</dbReference>
<reference evidence="3 4" key="1">
    <citation type="submission" date="2020-08" db="EMBL/GenBank/DDBJ databases">
        <title>Genomic Encyclopedia of Type Strains, Phase IV (KMG-IV): sequencing the most valuable type-strain genomes for metagenomic binning, comparative biology and taxonomic classification.</title>
        <authorList>
            <person name="Goeker M."/>
        </authorList>
    </citation>
    <scope>NUCLEOTIDE SEQUENCE [LARGE SCALE GENOMIC DNA]</scope>
    <source>
        <strain evidence="3 4">DSM 27568</strain>
    </source>
</reference>
<evidence type="ECO:0000313" key="4">
    <source>
        <dbReference type="Proteomes" id="UP000561459"/>
    </source>
</evidence>
<dbReference type="PIRSF" id="PIRSF018266">
    <property type="entry name" value="FecR"/>
    <property type="match status" value="1"/>
</dbReference>
<keyword evidence="3" id="KW-0472">Membrane</keyword>
<dbReference type="InterPro" id="IPR006860">
    <property type="entry name" value="FecR"/>
</dbReference>
<feature type="domain" description="FecR N-terminal" evidence="2">
    <location>
        <begin position="1"/>
        <end position="35"/>
    </location>
</feature>
<dbReference type="GO" id="GO:0016989">
    <property type="term" value="F:sigma factor antagonist activity"/>
    <property type="evidence" value="ECO:0007669"/>
    <property type="project" value="TreeGrafter"/>
</dbReference>
<dbReference type="PANTHER" id="PTHR30273">
    <property type="entry name" value="PERIPLASMIC SIGNAL SENSOR AND SIGMA FACTOR ACTIVATOR FECR-RELATED"/>
    <property type="match status" value="1"/>
</dbReference>
<sequence length="303" mass="32176">MRIESAGATADDHAALAAWLSQSPRHEGAYIRAQAIWYALASEAVESTGEAGLQADRPVRYPATGRRGLLAAAGLGAILLAGRSIPFQRQSSRRIQTNVGEMRRIALTEGASVLMNTASTIEISDDRNLPVVSVTAGEAFFDLVHAIGAMTVNLGWASVQGGGAAFSVEVAGRTGQLLVAQGHVNLRMGAARSSTTIQGGHSIFLQTDEPPQIRKISPSDIESRLAWRTGSIVFSGETVAQAAAMMNRYNRVRIHVEPGSLGEEPVIGRFSVNDPHGFARAAVQLYGATMRQVGDRIELASHP</sequence>
<evidence type="ECO:0000259" key="2">
    <source>
        <dbReference type="Pfam" id="PF16220"/>
    </source>
</evidence>
<accession>A0A7W6C0Y4</accession>
<name>A0A7W6C0Y4_9SPHN</name>
<dbReference type="InterPro" id="IPR032623">
    <property type="entry name" value="FecR_N"/>
</dbReference>
<keyword evidence="4" id="KW-1185">Reference proteome</keyword>
<keyword evidence="3" id="KW-0812">Transmembrane</keyword>
<dbReference type="PANTHER" id="PTHR30273:SF2">
    <property type="entry name" value="PROTEIN FECR"/>
    <property type="match status" value="1"/>
</dbReference>
<feature type="domain" description="FecR protein" evidence="1">
    <location>
        <begin position="94"/>
        <end position="184"/>
    </location>
</feature>
<organism evidence="3 4">
    <name type="scientific">Novosphingobium fluoreni</name>
    <dbReference type="NCBI Taxonomy" id="1391222"/>
    <lineage>
        <taxon>Bacteria</taxon>
        <taxon>Pseudomonadati</taxon>
        <taxon>Pseudomonadota</taxon>
        <taxon>Alphaproteobacteria</taxon>
        <taxon>Sphingomonadales</taxon>
        <taxon>Sphingomonadaceae</taxon>
        <taxon>Novosphingobium</taxon>
    </lineage>
</organism>